<dbReference type="SUPFAM" id="SSF55103">
    <property type="entry name" value="FAD-linked oxidases, C-terminal domain"/>
    <property type="match status" value="1"/>
</dbReference>
<dbReference type="InterPro" id="IPR016169">
    <property type="entry name" value="FAD-bd_PCMH_sub2"/>
</dbReference>
<organism evidence="4 5">
    <name type="scientific">Nitrosomonas eutropha</name>
    <dbReference type="NCBI Taxonomy" id="916"/>
    <lineage>
        <taxon>Bacteria</taxon>
        <taxon>Pseudomonadati</taxon>
        <taxon>Pseudomonadota</taxon>
        <taxon>Betaproteobacteria</taxon>
        <taxon>Nitrosomonadales</taxon>
        <taxon>Nitrosomonadaceae</taxon>
        <taxon>Nitrosomonas</taxon>
    </lineage>
</organism>
<reference evidence="4 5" key="1">
    <citation type="submission" date="2018-04" db="EMBL/GenBank/DDBJ databases">
        <title>Active sludge and wastewater microbial communities from Klosterneuburg, Austria.</title>
        <authorList>
            <person name="Wagner M."/>
        </authorList>
    </citation>
    <scope>NUCLEOTIDE SEQUENCE [LARGE SCALE GENOMIC DNA]</scope>
    <source>
        <strain evidence="4 5">Nm 57</strain>
    </source>
</reference>
<dbReference type="InterPro" id="IPR036318">
    <property type="entry name" value="FAD-bd_PCMH-like_sf"/>
</dbReference>
<evidence type="ECO:0000313" key="5">
    <source>
        <dbReference type="Proteomes" id="UP000247780"/>
    </source>
</evidence>
<dbReference type="Proteomes" id="UP000247780">
    <property type="component" value="Unassembled WGS sequence"/>
</dbReference>
<dbReference type="PANTHER" id="PTHR11748:SF103">
    <property type="entry name" value="GLYCOLATE OXIDASE SUBUNIT GLCE"/>
    <property type="match status" value="1"/>
</dbReference>
<dbReference type="RefSeq" id="WP_011634918.1">
    <property type="nucleotide sequence ID" value="NZ_FNYF01000030.1"/>
</dbReference>
<dbReference type="InterPro" id="IPR006094">
    <property type="entry name" value="Oxid_FAD_bind_N"/>
</dbReference>
<keyword evidence="1" id="KW-0285">Flavoprotein</keyword>
<evidence type="ECO:0000256" key="1">
    <source>
        <dbReference type="ARBA" id="ARBA00022630"/>
    </source>
</evidence>
<evidence type="ECO:0000313" key="4">
    <source>
        <dbReference type="EMBL" id="PXV76303.1"/>
    </source>
</evidence>
<comment type="caution">
    <text evidence="4">The sequence shown here is derived from an EMBL/GenBank/DDBJ whole genome shotgun (WGS) entry which is preliminary data.</text>
</comment>
<dbReference type="NCBIfam" id="NF008439">
    <property type="entry name" value="PRK11282.1"/>
    <property type="match status" value="1"/>
</dbReference>
<dbReference type="SUPFAM" id="SSF56176">
    <property type="entry name" value="FAD-binding/transporter-associated domain-like"/>
    <property type="match status" value="1"/>
</dbReference>
<keyword evidence="5" id="KW-1185">Reference proteome</keyword>
<evidence type="ECO:0000256" key="2">
    <source>
        <dbReference type="ARBA" id="ARBA00022827"/>
    </source>
</evidence>
<sequence length="366" mass="39586">MQDQTILDQLIQTVTEAAEYKQALCIRGGGSKDFYGNPQALQPPALNTATWQGIVDYEPSELVITARAGTPLAELEKLLHDHGQMLAFEPPCFNTSATLGGCVAAGLSGPRRAYTGAVRDYVLGIGLLDGQGRTLSFGGRVMKNVAGYDVSRLMTGAMGTLGVLLEVSLKVLPKPAVERTLCIQTNMPQAIGIMRRCAAEPLPVSATCFHENQLYVRLSGAESAVHTAHARLGGDEIKDKGSCEENFWKSVRDHTHPFFQQGKSNGKSLWRLSIQSTTPPLSLPGEQLIEWGGALRWLVTDEDTDAAKIRNLASGAGGHATLLHGNKTATPVFHPLSPALLKIHQRLKQQFDPAGILNPQRLYAEF</sequence>
<feature type="domain" description="FAD-binding PCMH-type" evidence="3">
    <location>
        <begin position="1"/>
        <end position="174"/>
    </location>
</feature>
<protein>
    <submittedName>
        <fullName evidence="4">Glycolate oxidase FAD binding subunit</fullName>
    </submittedName>
</protein>
<dbReference type="EMBL" id="QICQ01000033">
    <property type="protein sequence ID" value="PXV76303.1"/>
    <property type="molecule type" value="Genomic_DNA"/>
</dbReference>
<name>A0ABX5M9V2_9PROT</name>
<proteinExistence type="predicted"/>
<dbReference type="PROSITE" id="PS51387">
    <property type="entry name" value="FAD_PCMH"/>
    <property type="match status" value="1"/>
</dbReference>
<dbReference type="PANTHER" id="PTHR11748">
    <property type="entry name" value="D-LACTATE DEHYDROGENASE"/>
    <property type="match status" value="1"/>
</dbReference>
<accession>A0ABX5M9V2</accession>
<evidence type="ECO:0000259" key="3">
    <source>
        <dbReference type="PROSITE" id="PS51387"/>
    </source>
</evidence>
<dbReference type="Gene3D" id="3.30.465.10">
    <property type="match status" value="1"/>
</dbReference>
<gene>
    <name evidence="4" type="ORF">C8R14_1335</name>
</gene>
<keyword evidence="2" id="KW-0274">FAD</keyword>
<dbReference type="InterPro" id="IPR016164">
    <property type="entry name" value="FAD-linked_Oxase-like_C"/>
</dbReference>
<dbReference type="InterPro" id="IPR016166">
    <property type="entry name" value="FAD-bd_PCMH"/>
</dbReference>
<dbReference type="Pfam" id="PF01565">
    <property type="entry name" value="FAD_binding_4"/>
    <property type="match status" value="1"/>
</dbReference>